<dbReference type="Pfam" id="PF14467">
    <property type="entry name" value="DUF4426"/>
    <property type="match status" value="1"/>
</dbReference>
<dbReference type="EMBL" id="AYKF01000075">
    <property type="protein sequence ID" value="ROO30712.1"/>
    <property type="molecule type" value="Genomic_DNA"/>
</dbReference>
<organism evidence="2 3">
    <name type="scientific">Salinisphaera orenii YIM 95161</name>
    <dbReference type="NCBI Taxonomy" id="1051139"/>
    <lineage>
        <taxon>Bacteria</taxon>
        <taxon>Pseudomonadati</taxon>
        <taxon>Pseudomonadota</taxon>
        <taxon>Gammaproteobacteria</taxon>
        <taxon>Salinisphaerales</taxon>
        <taxon>Salinisphaeraceae</taxon>
        <taxon>Salinisphaera</taxon>
    </lineage>
</organism>
<dbReference type="Gene3D" id="2.60.40.3340">
    <property type="entry name" value="Domain of unknown function DUF4426"/>
    <property type="match status" value="1"/>
</dbReference>
<evidence type="ECO:0000313" key="3">
    <source>
        <dbReference type="Proteomes" id="UP000285123"/>
    </source>
</evidence>
<dbReference type="RefSeq" id="WP_123590845.1">
    <property type="nucleotide sequence ID" value="NZ_AYKF01000075.1"/>
</dbReference>
<sequence length="137" mass="14412">MLALFALAGPVQAGSVDSGDYTVQYSAVNSMQIPASVAEANGIERAGDRAVVMVTLQRPTADAPLNAVPARVTGQARTLMGETRPLSFTQVESANSVYSLAGLPISDDDTLTLSLDVRAEDGSAMIPVEFNQTFYTE</sequence>
<gene>
    <name evidence="2" type="ORF">SAHL_07800</name>
</gene>
<accession>A0A423PYM3</accession>
<feature type="domain" description="DUF4426" evidence="1">
    <location>
        <begin position="17"/>
        <end position="137"/>
    </location>
</feature>
<dbReference type="InterPro" id="IPR025218">
    <property type="entry name" value="DUF4426"/>
</dbReference>
<dbReference type="AlphaFoldDB" id="A0A423PYM3"/>
<evidence type="ECO:0000259" key="1">
    <source>
        <dbReference type="Pfam" id="PF14467"/>
    </source>
</evidence>
<evidence type="ECO:0000313" key="2">
    <source>
        <dbReference type="EMBL" id="ROO30712.1"/>
    </source>
</evidence>
<reference evidence="2 3" key="1">
    <citation type="submission" date="2013-10" db="EMBL/GenBank/DDBJ databases">
        <title>Salinisphaera halophila YIM 95161 Genome Sequencing.</title>
        <authorList>
            <person name="Lai Q."/>
            <person name="Li C."/>
            <person name="Shao Z."/>
        </authorList>
    </citation>
    <scope>NUCLEOTIDE SEQUENCE [LARGE SCALE GENOMIC DNA]</scope>
    <source>
        <strain evidence="2 3">YIM 95161</strain>
    </source>
</reference>
<proteinExistence type="predicted"/>
<name>A0A423PYM3_9GAMM</name>
<dbReference type="Proteomes" id="UP000285123">
    <property type="component" value="Unassembled WGS sequence"/>
</dbReference>
<comment type="caution">
    <text evidence="2">The sequence shown here is derived from an EMBL/GenBank/DDBJ whole genome shotgun (WGS) entry which is preliminary data.</text>
</comment>
<dbReference type="OrthoDB" id="8563353at2"/>
<protein>
    <recommendedName>
        <fullName evidence="1">DUF4426 domain-containing protein</fullName>
    </recommendedName>
</protein>